<name>A0ABY3U497_9MYCO</name>
<evidence type="ECO:0000313" key="1">
    <source>
        <dbReference type="EMBL" id="ULN54800.1"/>
    </source>
</evidence>
<dbReference type="EMBL" id="CP092366">
    <property type="protein sequence ID" value="ULN54800.1"/>
    <property type="molecule type" value="Genomic_DNA"/>
</dbReference>
<geneLocation type="plasmid" evidence="1 2">
    <name>unnamed</name>
</geneLocation>
<dbReference type="SUPFAM" id="SSF47598">
    <property type="entry name" value="Ribbon-helix-helix"/>
    <property type="match status" value="1"/>
</dbReference>
<dbReference type="RefSeq" id="WP_240172988.1">
    <property type="nucleotide sequence ID" value="NZ_CP092366.2"/>
</dbReference>
<dbReference type="InterPro" id="IPR010985">
    <property type="entry name" value="Ribbon_hlx_hlx"/>
</dbReference>
<keyword evidence="2" id="KW-1185">Reference proteome</keyword>
<accession>A0ABY3U497</accession>
<sequence>MAQPNKGQRRQITPRLAAEVYAEVQRRAQERGMSTSQYVADVMAAHVGRPDLIRELNRTEEALPLAM</sequence>
<keyword evidence="1" id="KW-0614">Plasmid</keyword>
<protein>
    <submittedName>
        <fullName evidence="1">Toxin-antitoxin system</fullName>
    </submittedName>
</protein>
<proteinExistence type="predicted"/>
<reference evidence="1" key="1">
    <citation type="submission" date="2022-08" db="EMBL/GenBank/DDBJ databases">
        <title>Complete genome sequence of 14 non-tuberculosis mycobacteria type-strains.</title>
        <authorList>
            <person name="Igarashi Y."/>
            <person name="Osugi A."/>
            <person name="Mitarai S."/>
        </authorList>
    </citation>
    <scope>NUCLEOTIDE SEQUENCE</scope>
    <source>
        <strain evidence="1">DSM 45575</strain>
    </source>
</reference>
<dbReference type="Proteomes" id="UP001055200">
    <property type="component" value="Plasmid unnamed"/>
</dbReference>
<organism evidence="1 2">
    <name type="scientific">Mycolicibacillus parakoreensis</name>
    <dbReference type="NCBI Taxonomy" id="1069221"/>
    <lineage>
        <taxon>Bacteria</taxon>
        <taxon>Bacillati</taxon>
        <taxon>Actinomycetota</taxon>
        <taxon>Actinomycetes</taxon>
        <taxon>Mycobacteriales</taxon>
        <taxon>Mycobacteriaceae</taxon>
        <taxon>Mycolicibacillus</taxon>
    </lineage>
</organism>
<evidence type="ECO:0000313" key="2">
    <source>
        <dbReference type="Proteomes" id="UP001055200"/>
    </source>
</evidence>
<gene>
    <name evidence="1" type="ORF">MIU77_18820</name>
</gene>